<accession>A0A2N3U6Q0</accession>
<evidence type="ECO:0000256" key="1">
    <source>
        <dbReference type="SAM" id="Phobius"/>
    </source>
</evidence>
<dbReference type="RefSeq" id="WP_143741287.1">
    <property type="nucleotide sequence ID" value="NZ_PJMU01000006.1"/>
</dbReference>
<feature type="transmembrane region" description="Helical" evidence="1">
    <location>
        <begin position="43"/>
        <end position="66"/>
    </location>
</feature>
<name>A0A2N3U6Q0_9BACT</name>
<keyword evidence="1" id="KW-0812">Transmembrane</keyword>
<evidence type="ECO:0000313" key="2">
    <source>
        <dbReference type="EMBL" id="PKV62426.1"/>
    </source>
</evidence>
<organism evidence="2 3">
    <name type="scientific">Pontibacter ramchanderi</name>
    <dbReference type="NCBI Taxonomy" id="1179743"/>
    <lineage>
        <taxon>Bacteria</taxon>
        <taxon>Pseudomonadati</taxon>
        <taxon>Bacteroidota</taxon>
        <taxon>Cytophagia</taxon>
        <taxon>Cytophagales</taxon>
        <taxon>Hymenobacteraceae</taxon>
        <taxon>Pontibacter</taxon>
    </lineage>
</organism>
<dbReference type="EMBL" id="PJMU01000006">
    <property type="protein sequence ID" value="PKV62426.1"/>
    <property type="molecule type" value="Genomic_DNA"/>
</dbReference>
<keyword evidence="1" id="KW-0472">Membrane</keyword>
<feature type="transmembrane region" description="Helical" evidence="1">
    <location>
        <begin position="78"/>
        <end position="97"/>
    </location>
</feature>
<evidence type="ECO:0000313" key="3">
    <source>
        <dbReference type="Proteomes" id="UP000233782"/>
    </source>
</evidence>
<gene>
    <name evidence="2" type="ORF">BD749_3838</name>
</gene>
<comment type="caution">
    <text evidence="2">The sequence shown here is derived from an EMBL/GenBank/DDBJ whole genome shotgun (WGS) entry which is preliminary data.</text>
</comment>
<proteinExistence type="predicted"/>
<protein>
    <submittedName>
        <fullName evidence="2">Uncharacterized protein</fullName>
    </submittedName>
</protein>
<dbReference type="AlphaFoldDB" id="A0A2N3U6Q0"/>
<feature type="transmembrane region" description="Helical" evidence="1">
    <location>
        <begin position="109"/>
        <end position="130"/>
    </location>
</feature>
<reference evidence="2 3" key="1">
    <citation type="submission" date="2017-12" db="EMBL/GenBank/DDBJ databases">
        <title>Genomic Encyclopedia of Type Strains, Phase III (KMG-III): the genomes of soil and plant-associated and newly described type strains.</title>
        <authorList>
            <person name="Whitman W."/>
        </authorList>
    </citation>
    <scope>NUCLEOTIDE SEQUENCE [LARGE SCALE GENOMIC DNA]</scope>
    <source>
        <strain evidence="2 3">LP43</strain>
    </source>
</reference>
<keyword evidence="1" id="KW-1133">Transmembrane helix</keyword>
<keyword evidence="3" id="KW-1185">Reference proteome</keyword>
<sequence>MKNPYLRSLLWHSLCFLLSEVFLFILMEWNSPVASRTSAEASVMYLVIVMPVLYGLYVALHMLFLLFTHFKKRYKFPFNPVSAAFLFDLVLLSFIGTALDQDRALTNPLLAIAAGTFIFLLIEICHSFYAPDKALG</sequence>
<feature type="transmembrane region" description="Helical" evidence="1">
    <location>
        <begin position="9"/>
        <end position="27"/>
    </location>
</feature>
<dbReference type="Proteomes" id="UP000233782">
    <property type="component" value="Unassembled WGS sequence"/>
</dbReference>